<evidence type="ECO:0000313" key="3">
    <source>
        <dbReference type="Proteomes" id="UP000518300"/>
    </source>
</evidence>
<gene>
    <name evidence="2" type="ORF">HG543_15260</name>
</gene>
<organism evidence="2 3">
    <name type="scientific">Pyxidicoccus fallax</name>
    <dbReference type="NCBI Taxonomy" id="394095"/>
    <lineage>
        <taxon>Bacteria</taxon>
        <taxon>Pseudomonadati</taxon>
        <taxon>Myxococcota</taxon>
        <taxon>Myxococcia</taxon>
        <taxon>Myxococcales</taxon>
        <taxon>Cystobacterineae</taxon>
        <taxon>Myxococcaceae</taxon>
        <taxon>Pyxidicoccus</taxon>
    </lineage>
</organism>
<dbReference type="EMBL" id="JABBJJ010000059">
    <property type="protein sequence ID" value="NMO16198.1"/>
    <property type="molecule type" value="Genomic_DNA"/>
</dbReference>
<dbReference type="AlphaFoldDB" id="A0A848LHN6"/>
<feature type="region of interest" description="Disordered" evidence="1">
    <location>
        <begin position="1"/>
        <end position="33"/>
    </location>
</feature>
<keyword evidence="3" id="KW-1185">Reference proteome</keyword>
<dbReference type="Gene3D" id="3.90.70.10">
    <property type="entry name" value="Cysteine proteinases"/>
    <property type="match status" value="1"/>
</dbReference>
<reference evidence="2 3" key="1">
    <citation type="submission" date="2020-04" db="EMBL/GenBank/DDBJ databases">
        <title>Draft genome of Pyxidicoccus fallax type strain.</title>
        <authorList>
            <person name="Whitworth D.E."/>
        </authorList>
    </citation>
    <scope>NUCLEOTIDE SEQUENCE [LARGE SCALE GENOMIC DNA]</scope>
    <source>
        <strain evidence="2 3">DSM 14698</strain>
    </source>
</reference>
<protein>
    <recommendedName>
        <fullName evidence="4">Peptidase C39 domain-containing protein</fullName>
    </recommendedName>
</protein>
<proteinExistence type="predicted"/>
<sequence length="445" mass="47968">MTAAKSKASQAVQSKQASKDGWQPMGHVSQTHPKGRNAQYVNAAFNCGPSVVAMLARGHGKLAKLSDAQLINRLGRGVVTEQGSTPRGIAKMLEKANVPIAGPALGGPYDNAAVKGELKKGRMLIAQVKVEDPKTKEKSSHYVLVRKMTADGNFVISDPLKKGTSIVTPQQLAKAVNGAPPDGGMLIPVSRPGGDLKPKEPAPPPAQPGLVDHRSFQYPPGWAEYVRNNPFTHRYGDMGPNFDGERQWERRGADSFQPSSHFRNSTYGGSDFRRPGRDRMGLSSMQDRFMGSSAAGARPAPSPAPAEKKPPTKTKADKNAFTATDDVYTGVKTDFVAQPAAPEPAGKSSSKNKAFRLIVSYKHHDKDGAKADKPVLKKIKTDEDVQAAAERLLKLKAKGTKGINKILGRMENSPHESDKLVLSRLKNLELNQGGIGKKINYESWG</sequence>
<evidence type="ECO:0000256" key="1">
    <source>
        <dbReference type="SAM" id="MobiDB-lite"/>
    </source>
</evidence>
<feature type="compositionally biased region" description="Low complexity" evidence="1">
    <location>
        <begin position="1"/>
        <end position="16"/>
    </location>
</feature>
<feature type="compositionally biased region" description="Basic and acidic residues" evidence="1">
    <location>
        <begin position="271"/>
        <end position="280"/>
    </location>
</feature>
<evidence type="ECO:0000313" key="2">
    <source>
        <dbReference type="EMBL" id="NMO16198.1"/>
    </source>
</evidence>
<feature type="compositionally biased region" description="Basic and acidic residues" evidence="1">
    <location>
        <begin position="243"/>
        <end position="253"/>
    </location>
</feature>
<comment type="caution">
    <text evidence="2">The sequence shown here is derived from an EMBL/GenBank/DDBJ whole genome shotgun (WGS) entry which is preliminary data.</text>
</comment>
<name>A0A848LHN6_9BACT</name>
<evidence type="ECO:0008006" key="4">
    <source>
        <dbReference type="Google" id="ProtNLM"/>
    </source>
</evidence>
<accession>A0A848LHN6</accession>
<feature type="compositionally biased region" description="Polar residues" evidence="1">
    <location>
        <begin position="256"/>
        <end position="268"/>
    </location>
</feature>
<feature type="compositionally biased region" description="Basic and acidic residues" evidence="1">
    <location>
        <begin position="306"/>
        <end position="318"/>
    </location>
</feature>
<feature type="region of interest" description="Disordered" evidence="1">
    <location>
        <begin position="236"/>
        <end position="321"/>
    </location>
</feature>
<dbReference type="Proteomes" id="UP000518300">
    <property type="component" value="Unassembled WGS sequence"/>
</dbReference>